<reference evidence="4 5" key="1">
    <citation type="submission" date="2018-02" db="EMBL/GenBank/DDBJ databases">
        <title>Genome sequencing of Solimonas sp. HR-BB.</title>
        <authorList>
            <person name="Lee Y."/>
            <person name="Jeon C.O."/>
        </authorList>
    </citation>
    <scope>NUCLEOTIDE SEQUENCE [LARGE SCALE GENOMIC DNA]</scope>
    <source>
        <strain evidence="4 5">HR-BB</strain>
    </source>
</reference>
<keyword evidence="5" id="KW-1185">Reference proteome</keyword>
<comment type="similarity">
    <text evidence="1 3">Belongs to the short-chain dehydrogenases/reductases (SDR) family.</text>
</comment>
<name>A0A2S5TE06_9GAMM</name>
<evidence type="ECO:0000313" key="4">
    <source>
        <dbReference type="EMBL" id="PPE73221.1"/>
    </source>
</evidence>
<evidence type="ECO:0000313" key="5">
    <source>
        <dbReference type="Proteomes" id="UP000238220"/>
    </source>
</evidence>
<dbReference type="CDD" id="cd05233">
    <property type="entry name" value="SDR_c"/>
    <property type="match status" value="1"/>
</dbReference>
<dbReference type="Gene3D" id="3.40.50.720">
    <property type="entry name" value="NAD(P)-binding Rossmann-like Domain"/>
    <property type="match status" value="1"/>
</dbReference>
<sequence length="259" mass="28236">MAGRTALVTGASSGLGVDFARELAARGCRLVIVARREDRLKQLQQELKASHGADVTVVTLDLSQPEAPRALHDLLRQQKRDVDILVNNAGFGLFGRDVELPPRRSTEMLQLDVVALTQLTQLFARDMVKRGAGYILQVASTGAFQPSPSYAAYGAAKSYVLNYGHALNFELRGSGVSCTVICPGVTATEFLDVSGQKRNWFHNATMMSSPAVARAGIRAMLARRYLIVPGRFNALSAFLTRLTPRPVLAWLAARLMRNP</sequence>
<accession>A0A2S5TE06</accession>
<dbReference type="SUPFAM" id="SSF51735">
    <property type="entry name" value="NAD(P)-binding Rossmann-fold domains"/>
    <property type="match status" value="1"/>
</dbReference>
<gene>
    <name evidence="4" type="ORF">C3942_14930</name>
</gene>
<dbReference type="InterPro" id="IPR002347">
    <property type="entry name" value="SDR_fam"/>
</dbReference>
<dbReference type="OrthoDB" id="9810734at2"/>
<dbReference type="InterPro" id="IPR036291">
    <property type="entry name" value="NAD(P)-bd_dom_sf"/>
</dbReference>
<dbReference type="Pfam" id="PF00106">
    <property type="entry name" value="adh_short"/>
    <property type="match status" value="1"/>
</dbReference>
<dbReference type="PRINTS" id="PR00081">
    <property type="entry name" value="GDHRDH"/>
</dbReference>
<dbReference type="GO" id="GO:0016020">
    <property type="term" value="C:membrane"/>
    <property type="evidence" value="ECO:0007669"/>
    <property type="project" value="TreeGrafter"/>
</dbReference>
<keyword evidence="2" id="KW-0560">Oxidoreductase</keyword>
<dbReference type="Proteomes" id="UP000238220">
    <property type="component" value="Unassembled WGS sequence"/>
</dbReference>
<proteinExistence type="inferred from homology"/>
<evidence type="ECO:0000256" key="3">
    <source>
        <dbReference type="RuleBase" id="RU000363"/>
    </source>
</evidence>
<dbReference type="PANTHER" id="PTHR44196">
    <property type="entry name" value="DEHYDROGENASE/REDUCTASE SDR FAMILY MEMBER 7B"/>
    <property type="match status" value="1"/>
</dbReference>
<dbReference type="PRINTS" id="PR00080">
    <property type="entry name" value="SDRFAMILY"/>
</dbReference>
<evidence type="ECO:0000256" key="1">
    <source>
        <dbReference type="ARBA" id="ARBA00006484"/>
    </source>
</evidence>
<dbReference type="AlphaFoldDB" id="A0A2S5TE06"/>
<dbReference type="EMBL" id="PSNW01000008">
    <property type="protein sequence ID" value="PPE73221.1"/>
    <property type="molecule type" value="Genomic_DNA"/>
</dbReference>
<dbReference type="GO" id="GO:0016491">
    <property type="term" value="F:oxidoreductase activity"/>
    <property type="evidence" value="ECO:0007669"/>
    <property type="project" value="UniProtKB-KW"/>
</dbReference>
<dbReference type="PIRSF" id="PIRSF000126">
    <property type="entry name" value="11-beta-HSD1"/>
    <property type="match status" value="1"/>
</dbReference>
<comment type="caution">
    <text evidence="4">The sequence shown here is derived from an EMBL/GenBank/DDBJ whole genome shotgun (WGS) entry which is preliminary data.</text>
</comment>
<dbReference type="PANTHER" id="PTHR44196:SF2">
    <property type="entry name" value="SHORT-CHAIN DEHYDROGENASE-RELATED"/>
    <property type="match status" value="1"/>
</dbReference>
<organism evidence="4 5">
    <name type="scientific">Solimonas fluminis</name>
    <dbReference type="NCBI Taxonomy" id="2086571"/>
    <lineage>
        <taxon>Bacteria</taxon>
        <taxon>Pseudomonadati</taxon>
        <taxon>Pseudomonadota</taxon>
        <taxon>Gammaproteobacteria</taxon>
        <taxon>Nevskiales</taxon>
        <taxon>Nevskiaceae</taxon>
        <taxon>Solimonas</taxon>
    </lineage>
</organism>
<protein>
    <submittedName>
        <fullName evidence="4">Oxidoreductase</fullName>
    </submittedName>
</protein>
<evidence type="ECO:0000256" key="2">
    <source>
        <dbReference type="ARBA" id="ARBA00023002"/>
    </source>
</evidence>